<feature type="transmembrane region" description="Helical" evidence="6">
    <location>
        <begin position="43"/>
        <end position="63"/>
    </location>
</feature>
<accession>A0ABT8W0Z0</accession>
<proteinExistence type="inferred from homology"/>
<feature type="transmembrane region" description="Helical" evidence="6">
    <location>
        <begin position="84"/>
        <end position="101"/>
    </location>
</feature>
<gene>
    <name evidence="7" type="ORF">QVZ43_09285</name>
</gene>
<evidence type="ECO:0000256" key="3">
    <source>
        <dbReference type="ARBA" id="ARBA00022692"/>
    </source>
</evidence>
<dbReference type="EMBL" id="JAUMIS010000002">
    <property type="protein sequence ID" value="MDO3721917.1"/>
    <property type="molecule type" value="Genomic_DNA"/>
</dbReference>
<dbReference type="RefSeq" id="WP_302909719.1">
    <property type="nucleotide sequence ID" value="NZ_JAUMIS010000002.1"/>
</dbReference>
<comment type="caution">
    <text evidence="7">The sequence shown here is derived from an EMBL/GenBank/DDBJ whole genome shotgun (WGS) entry which is preliminary data.</text>
</comment>
<evidence type="ECO:0000256" key="6">
    <source>
        <dbReference type="SAM" id="Phobius"/>
    </source>
</evidence>
<keyword evidence="8" id="KW-1185">Reference proteome</keyword>
<protein>
    <submittedName>
        <fullName evidence="7">Methyltransferase</fullName>
    </submittedName>
</protein>
<evidence type="ECO:0000256" key="1">
    <source>
        <dbReference type="ARBA" id="ARBA00004141"/>
    </source>
</evidence>
<dbReference type="GO" id="GO:0032259">
    <property type="term" value="P:methylation"/>
    <property type="evidence" value="ECO:0007669"/>
    <property type="project" value="UniProtKB-KW"/>
</dbReference>
<evidence type="ECO:0000313" key="7">
    <source>
        <dbReference type="EMBL" id="MDO3721917.1"/>
    </source>
</evidence>
<sequence>MKKIIAIVFSVFSYSVGMAAILGLMAFLVNACPLFSIDTGTQFFLPWLSNALLIGLFALQHSVMARKGFKTWLTRSVPVHVERSVYVLASGITLIVIMLAWQPMGGMLWQVETPAAKVGLYALYGLGWGILFLSTFLIDHWSLFGLKQAFANLKEDGQHALVPRFVTPFLYKLVRHPMMTGVLILVWASPTMTLGHAYFALLMTLYILFGTRLEEKDLVEEFGGTYKEYQASVPKLLPTVRSKSKAVKGSGVRTAVES</sequence>
<comment type="subcellular location">
    <subcellularLocation>
        <location evidence="1">Membrane</location>
        <topology evidence="1">Multi-pass membrane protein</topology>
    </subcellularLocation>
</comment>
<dbReference type="Proteomes" id="UP001168640">
    <property type="component" value="Unassembled WGS sequence"/>
</dbReference>
<keyword evidence="5 6" id="KW-0472">Membrane</keyword>
<evidence type="ECO:0000256" key="2">
    <source>
        <dbReference type="ARBA" id="ARBA00010631"/>
    </source>
</evidence>
<evidence type="ECO:0000256" key="4">
    <source>
        <dbReference type="ARBA" id="ARBA00022989"/>
    </source>
</evidence>
<organism evidence="7 8">
    <name type="scientific">Marinobacter suaedae</name>
    <dbReference type="NCBI Taxonomy" id="3057675"/>
    <lineage>
        <taxon>Bacteria</taxon>
        <taxon>Pseudomonadati</taxon>
        <taxon>Pseudomonadota</taxon>
        <taxon>Gammaproteobacteria</taxon>
        <taxon>Pseudomonadales</taxon>
        <taxon>Marinobacteraceae</taxon>
        <taxon>Marinobacter</taxon>
    </lineage>
</organism>
<keyword evidence="4 6" id="KW-1133">Transmembrane helix</keyword>
<feature type="transmembrane region" description="Helical" evidence="6">
    <location>
        <begin position="182"/>
        <end position="209"/>
    </location>
</feature>
<keyword evidence="7" id="KW-0489">Methyltransferase</keyword>
<feature type="transmembrane region" description="Helical" evidence="6">
    <location>
        <begin position="121"/>
        <end position="138"/>
    </location>
</feature>
<dbReference type="Gene3D" id="1.20.120.1630">
    <property type="match status" value="1"/>
</dbReference>
<dbReference type="InterPro" id="IPR033580">
    <property type="entry name" value="Nurim-like"/>
</dbReference>
<feature type="transmembrane region" description="Helical" evidence="6">
    <location>
        <begin position="7"/>
        <end position="31"/>
    </location>
</feature>
<dbReference type="PANTHER" id="PTHR31040">
    <property type="entry name" value="NURIM"/>
    <property type="match status" value="1"/>
</dbReference>
<name>A0ABT8W0Z0_9GAMM</name>
<reference evidence="7" key="1">
    <citation type="submission" date="2023-07" db="EMBL/GenBank/DDBJ databases">
        <title>Marinobacter sp. chi1 genome sequencing and assembly.</title>
        <authorList>
            <person name="Park S."/>
        </authorList>
    </citation>
    <scope>NUCLEOTIDE SEQUENCE</scope>
    <source>
        <strain evidence="7">Chi1</strain>
    </source>
</reference>
<dbReference type="PANTHER" id="PTHR31040:SF1">
    <property type="entry name" value="NURIM"/>
    <property type="match status" value="1"/>
</dbReference>
<evidence type="ECO:0000313" key="8">
    <source>
        <dbReference type="Proteomes" id="UP001168640"/>
    </source>
</evidence>
<keyword evidence="3 6" id="KW-0812">Transmembrane</keyword>
<comment type="similarity">
    <text evidence="2">Belongs to the nurim family.</text>
</comment>
<keyword evidence="7" id="KW-0808">Transferase</keyword>
<evidence type="ECO:0000256" key="5">
    <source>
        <dbReference type="ARBA" id="ARBA00023136"/>
    </source>
</evidence>
<dbReference type="GO" id="GO:0008168">
    <property type="term" value="F:methyltransferase activity"/>
    <property type="evidence" value="ECO:0007669"/>
    <property type="project" value="UniProtKB-KW"/>
</dbReference>